<organism evidence="4 5">
    <name type="scientific">Flavivirga aquimarina</name>
    <dbReference type="NCBI Taxonomy" id="2027862"/>
    <lineage>
        <taxon>Bacteria</taxon>
        <taxon>Pseudomonadati</taxon>
        <taxon>Bacteroidota</taxon>
        <taxon>Flavobacteriia</taxon>
        <taxon>Flavobacteriales</taxon>
        <taxon>Flavobacteriaceae</taxon>
        <taxon>Flavivirga</taxon>
    </lineage>
</organism>
<dbReference type="PIRSF" id="PIRSF018266">
    <property type="entry name" value="FecR"/>
    <property type="match status" value="1"/>
</dbReference>
<dbReference type="InterPro" id="IPR012373">
    <property type="entry name" value="Ferrdict_sens_TM"/>
</dbReference>
<protein>
    <submittedName>
        <fullName evidence="4">FecR domain-containing protein</fullName>
    </submittedName>
</protein>
<keyword evidence="5" id="KW-1185">Reference proteome</keyword>
<dbReference type="EMBL" id="JAUOEK010000050">
    <property type="protein sequence ID" value="MDO5968764.1"/>
    <property type="molecule type" value="Genomic_DNA"/>
</dbReference>
<keyword evidence="1" id="KW-1133">Transmembrane helix</keyword>
<dbReference type="Proteomes" id="UP001176883">
    <property type="component" value="Unassembled WGS sequence"/>
</dbReference>
<evidence type="ECO:0000256" key="1">
    <source>
        <dbReference type="SAM" id="Phobius"/>
    </source>
</evidence>
<sequence length="383" mass="44006">MISKQIQRLIIQYLNKQATLLEREELELWLENPKNYELFKGYLKINYLIDLNMDMFDVDDSKKKLLELIDKEKKVYRLHKYFNVLKYAAVVILFIGIGYLYQNGYFTQTSEIIIPAESITLQLENGDIKILNDDGTSQVVDANGNIVGNHEGNQLIYSNKIDKKTLVYNTLKVPYGKRFKIQLSDGTNVHLNAGTSLKYPIKFIKGENRQVFLDGEAYFSVTKDASHPFIVNADEVNIRVLGTQFNVSSYTEDSKISTVLVEGSVDVYQKGNTYNSKTATNLKPGFKAAWQKQNNQIAVEAADIEMHTAWINGKIVFRHIPFKNIIKKLERHYDVVIINNNKELGEKFVTASFDIETIENIFEILNVSYNINYSINNNQIIIN</sequence>
<gene>
    <name evidence="4" type="ORF">Q4Q35_03005</name>
</gene>
<evidence type="ECO:0000313" key="4">
    <source>
        <dbReference type="EMBL" id="MDO5968764.1"/>
    </source>
</evidence>
<keyword evidence="1" id="KW-0812">Transmembrane</keyword>
<evidence type="ECO:0000259" key="2">
    <source>
        <dbReference type="Pfam" id="PF04773"/>
    </source>
</evidence>
<dbReference type="Pfam" id="PF04773">
    <property type="entry name" value="FecR"/>
    <property type="match status" value="1"/>
</dbReference>
<keyword evidence="1" id="KW-0472">Membrane</keyword>
<proteinExistence type="predicted"/>
<feature type="transmembrane region" description="Helical" evidence="1">
    <location>
        <begin position="81"/>
        <end position="101"/>
    </location>
</feature>
<accession>A0ABT8W6L9</accession>
<evidence type="ECO:0000259" key="3">
    <source>
        <dbReference type="Pfam" id="PF16344"/>
    </source>
</evidence>
<dbReference type="Pfam" id="PF16344">
    <property type="entry name" value="FecR_C"/>
    <property type="match status" value="1"/>
</dbReference>
<dbReference type="InterPro" id="IPR006860">
    <property type="entry name" value="FecR"/>
</dbReference>
<dbReference type="PANTHER" id="PTHR30273:SF2">
    <property type="entry name" value="PROTEIN FECR"/>
    <property type="match status" value="1"/>
</dbReference>
<dbReference type="RefSeq" id="WP_303276443.1">
    <property type="nucleotide sequence ID" value="NZ_JAUOEK010000050.1"/>
</dbReference>
<feature type="domain" description="FecR protein" evidence="2">
    <location>
        <begin position="171"/>
        <end position="265"/>
    </location>
</feature>
<dbReference type="Gene3D" id="2.60.120.1440">
    <property type="match status" value="1"/>
</dbReference>
<name>A0ABT8W6L9_9FLAO</name>
<evidence type="ECO:0000313" key="5">
    <source>
        <dbReference type="Proteomes" id="UP001176883"/>
    </source>
</evidence>
<dbReference type="PANTHER" id="PTHR30273">
    <property type="entry name" value="PERIPLASMIC SIGNAL SENSOR AND SIGMA FACTOR ACTIVATOR FECR-RELATED"/>
    <property type="match status" value="1"/>
</dbReference>
<dbReference type="InterPro" id="IPR032508">
    <property type="entry name" value="FecR_C"/>
</dbReference>
<dbReference type="Gene3D" id="3.55.50.30">
    <property type="match status" value="1"/>
</dbReference>
<reference evidence="4" key="1">
    <citation type="submission" date="2023-07" db="EMBL/GenBank/DDBJ databases">
        <title>Two novel species in the genus Flavivirga.</title>
        <authorList>
            <person name="Kwon K."/>
        </authorList>
    </citation>
    <scope>NUCLEOTIDE SEQUENCE</scope>
    <source>
        <strain evidence="4">KCTC 52353</strain>
    </source>
</reference>
<comment type="caution">
    <text evidence="4">The sequence shown here is derived from an EMBL/GenBank/DDBJ whole genome shotgun (WGS) entry which is preliminary data.</text>
</comment>
<feature type="domain" description="Protein FecR C-terminal" evidence="3">
    <location>
        <begin position="314"/>
        <end position="382"/>
    </location>
</feature>